<sequence>MFAFRKSKLDSFPCDSRDVCRIEEGSTNPYLGEPRLLEAFLSTFEPKYNRSCEAISVGSFGHDDVAVIAAFMAFVGGCAPTATRLGASNLSEITKLELDRPEKLDKLPPIPQELEATSVLELINDGKLTFDIDRKYPHALGVANLIESTIAFSSYPWEILRNGHSTQCPFLTSDFPIAIEGPQPPLTRLVPLRPDLAIKVSPVVRSPTLKDNPRDFRFRLVDVTPAQVRIFNRQVVRCAEDFVFSPISSHGIARLVKKYASHRLGLVSRKTHKERGAMICRSIDIVSD</sequence>
<gene>
    <name evidence="1" type="ORF">EH31_05845</name>
</gene>
<proteinExistence type="predicted"/>
<evidence type="ECO:0000313" key="1">
    <source>
        <dbReference type="EMBL" id="KEO92188.1"/>
    </source>
</evidence>
<organism evidence="1 2">
    <name type="scientific">Erythrobacter longus</name>
    <dbReference type="NCBI Taxonomy" id="1044"/>
    <lineage>
        <taxon>Bacteria</taxon>
        <taxon>Pseudomonadati</taxon>
        <taxon>Pseudomonadota</taxon>
        <taxon>Alphaproteobacteria</taxon>
        <taxon>Sphingomonadales</taxon>
        <taxon>Erythrobacteraceae</taxon>
        <taxon>Erythrobacter/Porphyrobacter group</taxon>
        <taxon>Erythrobacter</taxon>
    </lineage>
</organism>
<name>A0A074MK08_ERYLO</name>
<protein>
    <submittedName>
        <fullName evidence="1">Uncharacterized protein</fullName>
    </submittedName>
</protein>
<dbReference type="EMBL" id="JMIW01000001">
    <property type="protein sequence ID" value="KEO92188.1"/>
    <property type="molecule type" value="Genomic_DNA"/>
</dbReference>
<dbReference type="AlphaFoldDB" id="A0A074MK08"/>
<reference evidence="1 2" key="1">
    <citation type="submission" date="2014-04" db="EMBL/GenBank/DDBJ databases">
        <title>A comprehensive comparison of genomes of Erythrobacter spp. strains.</title>
        <authorList>
            <person name="Zheng Q."/>
        </authorList>
    </citation>
    <scope>NUCLEOTIDE SEQUENCE [LARGE SCALE GENOMIC DNA]</scope>
    <source>
        <strain evidence="1 2">DSM 6997</strain>
    </source>
</reference>
<comment type="caution">
    <text evidence="1">The sequence shown here is derived from an EMBL/GenBank/DDBJ whole genome shotgun (WGS) entry which is preliminary data.</text>
</comment>
<accession>A0A074MK08</accession>
<dbReference type="eggNOG" id="ENOG502Z80N">
    <property type="taxonomic scope" value="Bacteria"/>
</dbReference>
<dbReference type="Proteomes" id="UP000027647">
    <property type="component" value="Unassembled WGS sequence"/>
</dbReference>
<keyword evidence="2" id="KW-1185">Reference proteome</keyword>
<evidence type="ECO:0000313" key="2">
    <source>
        <dbReference type="Proteomes" id="UP000027647"/>
    </source>
</evidence>